<gene>
    <name evidence="2" type="ORF">NCTC10975_00737</name>
</gene>
<dbReference type="RefSeq" id="WP_109828977.1">
    <property type="nucleotide sequence ID" value="NZ_BGMB01000037.1"/>
</dbReference>
<dbReference type="AlphaFoldDB" id="A0A2X2BEF4"/>
<dbReference type="Proteomes" id="UP000251485">
    <property type="component" value="Unassembled WGS sequence"/>
</dbReference>
<name>A0A2X2BEF4_PROMI</name>
<reference evidence="2 3" key="1">
    <citation type="submission" date="2018-06" db="EMBL/GenBank/DDBJ databases">
        <authorList>
            <consortium name="Pathogen Informatics"/>
            <person name="Doyle S."/>
        </authorList>
    </citation>
    <scope>NUCLEOTIDE SEQUENCE [LARGE SCALE GENOMIC DNA]</scope>
    <source>
        <strain evidence="2 3">NCTC10975</strain>
    </source>
</reference>
<feature type="domain" description="Baseplate protein J-like barrel" evidence="1">
    <location>
        <begin position="101"/>
        <end position="177"/>
    </location>
</feature>
<dbReference type="Pfam" id="PF04865">
    <property type="entry name" value="Baseplate_J"/>
    <property type="match status" value="1"/>
</dbReference>
<sequence length="395" mass="42538">MADYRYINNKGVILPDTATIRDEVESEFRAVFGQSINLAPETPQGALATMEVENRDAMVRNNAELANQINPDIAGGVFLDAIWALMGGQRINATHSYLSSVEFSGVPGTIIPKGSLASSVVGAMFETVSPLIIDNTGKVTGDMRAVEYGPVECGAGQLNSVASSVLGWEKVNNPTHAVVGRYAESDIKARRRRKQTLAKNTVSVAEAITSSLYELEGVNSLSFRENYTDAVLTIDGVSLLPHSIYVCVEGGDSNEIAKSLLRTKTIGSAFNGEIEIGVVEPVSGQEYKVKFSRPKEITVFCRVTVKKSAVDAQTIIPSAIEQWTRGELDGDNGLIVGREVSPFEIASAVNTVEPRLFVTKVELSLDGKVWNVALIPIAINQIARLQRGAVQVVIV</sequence>
<accession>A0A2X2BEF4</accession>
<proteinExistence type="predicted"/>
<evidence type="ECO:0000313" key="2">
    <source>
        <dbReference type="EMBL" id="SPY94397.1"/>
    </source>
</evidence>
<protein>
    <submittedName>
        <fullName evidence="2">Phage protein</fullName>
    </submittedName>
</protein>
<dbReference type="EMBL" id="UAUE01000003">
    <property type="protein sequence ID" value="SPY94397.1"/>
    <property type="molecule type" value="Genomic_DNA"/>
</dbReference>
<organism evidence="2 3">
    <name type="scientific">Proteus mirabilis</name>
    <dbReference type="NCBI Taxonomy" id="584"/>
    <lineage>
        <taxon>Bacteria</taxon>
        <taxon>Pseudomonadati</taxon>
        <taxon>Pseudomonadota</taxon>
        <taxon>Gammaproteobacteria</taxon>
        <taxon>Enterobacterales</taxon>
        <taxon>Morganellaceae</taxon>
        <taxon>Proteus</taxon>
    </lineage>
</organism>
<evidence type="ECO:0000259" key="1">
    <source>
        <dbReference type="Pfam" id="PF04865"/>
    </source>
</evidence>
<evidence type="ECO:0000313" key="3">
    <source>
        <dbReference type="Proteomes" id="UP000251485"/>
    </source>
</evidence>
<dbReference type="InterPro" id="IPR006949">
    <property type="entry name" value="Barrel_Baseplate_J-like"/>
</dbReference>